<evidence type="ECO:0000313" key="4">
    <source>
        <dbReference type="EnsemblMetazoa" id="HelroP165998"/>
    </source>
</evidence>
<evidence type="ECO:0000313" key="5">
    <source>
        <dbReference type="Proteomes" id="UP000015101"/>
    </source>
</evidence>
<evidence type="ECO:0000256" key="2">
    <source>
        <dbReference type="SAM" id="Phobius"/>
    </source>
</evidence>
<keyword evidence="2" id="KW-0472">Membrane</keyword>
<dbReference type="KEGG" id="hro:HELRODRAFT_165998"/>
<name>T1EXK0_HELRO</name>
<reference evidence="4" key="3">
    <citation type="submission" date="2015-06" db="UniProtKB">
        <authorList>
            <consortium name="EnsemblMetazoa"/>
        </authorList>
    </citation>
    <scope>IDENTIFICATION</scope>
</reference>
<dbReference type="AlphaFoldDB" id="T1EXK0"/>
<proteinExistence type="predicted"/>
<reference evidence="5" key="1">
    <citation type="submission" date="2012-12" db="EMBL/GenBank/DDBJ databases">
        <authorList>
            <person name="Hellsten U."/>
            <person name="Grimwood J."/>
            <person name="Chapman J.A."/>
            <person name="Shapiro H."/>
            <person name="Aerts A."/>
            <person name="Otillar R.P."/>
            <person name="Terry A.Y."/>
            <person name="Boore J.L."/>
            <person name="Simakov O."/>
            <person name="Marletaz F."/>
            <person name="Cho S.-J."/>
            <person name="Edsinger-Gonzales E."/>
            <person name="Havlak P."/>
            <person name="Kuo D.-H."/>
            <person name="Larsson T."/>
            <person name="Lv J."/>
            <person name="Arendt D."/>
            <person name="Savage R."/>
            <person name="Osoegawa K."/>
            <person name="de Jong P."/>
            <person name="Lindberg D.R."/>
            <person name="Seaver E.C."/>
            <person name="Weisblat D.A."/>
            <person name="Putnam N.H."/>
            <person name="Grigoriev I.V."/>
            <person name="Rokhsar D.S."/>
        </authorList>
    </citation>
    <scope>NUCLEOTIDE SEQUENCE</scope>
</reference>
<dbReference type="CTD" id="20201300"/>
<organism evidence="4 5">
    <name type="scientific">Helobdella robusta</name>
    <name type="common">Californian leech</name>
    <dbReference type="NCBI Taxonomy" id="6412"/>
    <lineage>
        <taxon>Eukaryota</taxon>
        <taxon>Metazoa</taxon>
        <taxon>Spiralia</taxon>
        <taxon>Lophotrochozoa</taxon>
        <taxon>Annelida</taxon>
        <taxon>Clitellata</taxon>
        <taxon>Hirudinea</taxon>
        <taxon>Rhynchobdellida</taxon>
        <taxon>Glossiphoniidae</taxon>
        <taxon>Helobdella</taxon>
    </lineage>
</organism>
<gene>
    <name evidence="4" type="primary">20201300</name>
    <name evidence="3" type="ORF">HELRODRAFT_165998</name>
</gene>
<dbReference type="InParanoid" id="T1EXK0"/>
<dbReference type="GeneID" id="20201300"/>
<feature type="region of interest" description="Disordered" evidence="1">
    <location>
        <begin position="98"/>
        <end position="122"/>
    </location>
</feature>
<dbReference type="EMBL" id="AMQM01002233">
    <property type="status" value="NOT_ANNOTATED_CDS"/>
    <property type="molecule type" value="Genomic_DNA"/>
</dbReference>
<reference evidence="3 5" key="2">
    <citation type="journal article" date="2013" name="Nature">
        <title>Insights into bilaterian evolution from three spiralian genomes.</title>
        <authorList>
            <person name="Simakov O."/>
            <person name="Marletaz F."/>
            <person name="Cho S.J."/>
            <person name="Edsinger-Gonzales E."/>
            <person name="Havlak P."/>
            <person name="Hellsten U."/>
            <person name="Kuo D.H."/>
            <person name="Larsson T."/>
            <person name="Lv J."/>
            <person name="Arendt D."/>
            <person name="Savage R."/>
            <person name="Osoegawa K."/>
            <person name="de Jong P."/>
            <person name="Grimwood J."/>
            <person name="Chapman J.A."/>
            <person name="Shapiro H."/>
            <person name="Aerts A."/>
            <person name="Otillar R.P."/>
            <person name="Terry A.Y."/>
            <person name="Boore J.L."/>
            <person name="Grigoriev I.V."/>
            <person name="Lindberg D.R."/>
            <person name="Seaver E.C."/>
            <person name="Weisblat D.A."/>
            <person name="Putnam N.H."/>
            <person name="Rokhsar D.S."/>
        </authorList>
    </citation>
    <scope>NUCLEOTIDE SEQUENCE</scope>
</reference>
<sequence length="533" mass="61522">MSTHKQKNLTLYDFGVTTSYQHHHQLQLPQHQQQHHQQQQLKPNYLPSNLPHETSTICDAYLKIRDVGHQSESTICGGRSRERLIHQSESGRVEITFLYSEKGKDNDDDDGDDDDDDDDGRNNGHVRFMLKYEAVGCVDPLLNNPLLTMLRRESRTAVISCNFTNQATHPPSYQPSERSHDHFRNDLNPNGFNTKIRIWIQIPRISNFRICGIPIVITVLPNALEHSRRVLQHYIVFMLCSIDMFAKIYEGLFVAVIIGLFLGLLIGFLMLAVIVACNRRHNMKRSEMSVGTGKMDGRSKDDEGMKYEVRVLRCDQALVNDPDYNCNLGNIINNNNGDNSKNVSSNNDKKNQFIGCKYDTITAQPQLLDITNFDLNQQLLQPNVVLYDAQYTSQHQQQNTKQPFHQGYQQLQQQQLQQQQLQQQQLQQHLPKDDDTNQFINFTTLTRKQMKNSFEMLNNFSNIHQSSESFQHAPRRSPHNISNGSRHNNNRRNLMDCTKNLHAITSAAVESDKLFDLIFNNFCLLNSFHYIPV</sequence>
<feature type="region of interest" description="Disordered" evidence="1">
    <location>
        <begin position="23"/>
        <end position="43"/>
    </location>
</feature>
<feature type="compositionally biased region" description="Acidic residues" evidence="1">
    <location>
        <begin position="106"/>
        <end position="119"/>
    </location>
</feature>
<dbReference type="EMBL" id="KB097753">
    <property type="protein sequence ID" value="ESN90340.1"/>
    <property type="molecule type" value="Genomic_DNA"/>
</dbReference>
<evidence type="ECO:0000256" key="1">
    <source>
        <dbReference type="SAM" id="MobiDB-lite"/>
    </source>
</evidence>
<protein>
    <submittedName>
        <fullName evidence="3 4">Uncharacterized protein</fullName>
    </submittedName>
</protein>
<feature type="transmembrane region" description="Helical" evidence="2">
    <location>
        <begin position="252"/>
        <end position="277"/>
    </location>
</feature>
<dbReference type="Proteomes" id="UP000015101">
    <property type="component" value="Unassembled WGS sequence"/>
</dbReference>
<accession>T1EXK0</accession>
<dbReference type="EMBL" id="AMQM01002232">
    <property type="status" value="NOT_ANNOTATED_CDS"/>
    <property type="molecule type" value="Genomic_DNA"/>
</dbReference>
<evidence type="ECO:0000313" key="3">
    <source>
        <dbReference type="EMBL" id="ESN90340.1"/>
    </source>
</evidence>
<dbReference type="RefSeq" id="XP_009031289.1">
    <property type="nucleotide sequence ID" value="XM_009033041.1"/>
</dbReference>
<dbReference type="HOGENOM" id="CLU_511209_0_0_1"/>
<feature type="compositionally biased region" description="Low complexity" evidence="1">
    <location>
        <begin position="26"/>
        <end position="41"/>
    </location>
</feature>
<dbReference type="EnsemblMetazoa" id="HelroT165998">
    <property type="protein sequence ID" value="HelroP165998"/>
    <property type="gene ID" value="HelroG165998"/>
</dbReference>
<keyword evidence="5" id="KW-1185">Reference proteome</keyword>
<keyword evidence="2" id="KW-0812">Transmembrane</keyword>
<keyword evidence="2" id="KW-1133">Transmembrane helix</keyword>
<feature type="region of interest" description="Disordered" evidence="1">
    <location>
        <begin position="466"/>
        <end position="491"/>
    </location>
</feature>